<sequence length="83" mass="8103">MGEFKVTLAGLHYKAAGPTKPAAAAHDATPPGSPKPEEPPATSAPATTAPATIAATAPPTASAGPPGPGLMALGIRRSLRIID</sequence>
<feature type="compositionally biased region" description="Low complexity" evidence="1">
    <location>
        <begin position="17"/>
        <end position="30"/>
    </location>
</feature>
<comment type="caution">
    <text evidence="2">The sequence shown here is derived from an EMBL/GenBank/DDBJ whole genome shotgun (WGS) entry which is preliminary data.</text>
</comment>
<gene>
    <name evidence="2" type="ORF">G6O67_006746</name>
</gene>
<accession>A0A8H4LXC9</accession>
<dbReference type="EMBL" id="JAAVMX010000007">
    <property type="protein sequence ID" value="KAF4506687.1"/>
    <property type="molecule type" value="Genomic_DNA"/>
</dbReference>
<organism evidence="2 3">
    <name type="scientific">Ophiocordyceps sinensis</name>
    <dbReference type="NCBI Taxonomy" id="72228"/>
    <lineage>
        <taxon>Eukaryota</taxon>
        <taxon>Fungi</taxon>
        <taxon>Dikarya</taxon>
        <taxon>Ascomycota</taxon>
        <taxon>Pezizomycotina</taxon>
        <taxon>Sordariomycetes</taxon>
        <taxon>Hypocreomycetidae</taxon>
        <taxon>Hypocreales</taxon>
        <taxon>Ophiocordycipitaceae</taxon>
        <taxon>Ophiocordyceps</taxon>
    </lineage>
</organism>
<reference evidence="2 3" key="1">
    <citation type="journal article" date="2020" name="Genome Biol. Evol.">
        <title>A new high-quality draft genome assembly of the Chinese cordyceps Ophiocordyceps sinensis.</title>
        <authorList>
            <person name="Shu R."/>
            <person name="Zhang J."/>
            <person name="Meng Q."/>
            <person name="Zhang H."/>
            <person name="Zhou G."/>
            <person name="Li M."/>
            <person name="Wu P."/>
            <person name="Zhao Y."/>
            <person name="Chen C."/>
            <person name="Qin Q."/>
        </authorList>
    </citation>
    <scope>NUCLEOTIDE SEQUENCE [LARGE SCALE GENOMIC DNA]</scope>
    <source>
        <strain evidence="2 3">IOZ07</strain>
    </source>
</reference>
<feature type="region of interest" description="Disordered" evidence="1">
    <location>
        <begin position="17"/>
        <end position="72"/>
    </location>
</feature>
<evidence type="ECO:0000256" key="1">
    <source>
        <dbReference type="SAM" id="MobiDB-lite"/>
    </source>
</evidence>
<feature type="compositionally biased region" description="Low complexity" evidence="1">
    <location>
        <begin position="40"/>
        <end position="64"/>
    </location>
</feature>
<dbReference type="AlphaFoldDB" id="A0A8H4LXC9"/>
<evidence type="ECO:0000313" key="3">
    <source>
        <dbReference type="Proteomes" id="UP000557566"/>
    </source>
</evidence>
<protein>
    <submittedName>
        <fullName evidence="2">Uncharacterized protein</fullName>
    </submittedName>
</protein>
<proteinExistence type="predicted"/>
<evidence type="ECO:0000313" key="2">
    <source>
        <dbReference type="EMBL" id="KAF4506687.1"/>
    </source>
</evidence>
<dbReference type="Proteomes" id="UP000557566">
    <property type="component" value="Unassembled WGS sequence"/>
</dbReference>
<name>A0A8H4LXC9_9HYPO</name>
<keyword evidence="3" id="KW-1185">Reference proteome</keyword>